<feature type="domain" description="J" evidence="1">
    <location>
        <begin position="8"/>
        <end position="79"/>
    </location>
</feature>
<evidence type="ECO:0000313" key="3">
    <source>
        <dbReference type="Proteomes" id="UP001276659"/>
    </source>
</evidence>
<organism evidence="2 3">
    <name type="scientific">Lepraria neglecta</name>
    <dbReference type="NCBI Taxonomy" id="209136"/>
    <lineage>
        <taxon>Eukaryota</taxon>
        <taxon>Fungi</taxon>
        <taxon>Dikarya</taxon>
        <taxon>Ascomycota</taxon>
        <taxon>Pezizomycotina</taxon>
        <taxon>Lecanoromycetes</taxon>
        <taxon>OSLEUM clade</taxon>
        <taxon>Lecanoromycetidae</taxon>
        <taxon>Lecanorales</taxon>
        <taxon>Lecanorineae</taxon>
        <taxon>Stereocaulaceae</taxon>
        <taxon>Lepraria</taxon>
    </lineage>
</organism>
<sequence length="102" mass="11850">MAIPTRKEFYVVLGVETNAQPEEIKAAYKKLALQRHPEKNNNTRSAVVDFQKASCPLILGEAYETLSDSNRRYAYHHGFEARMSTEQEFEMGKEKQRRADRE</sequence>
<dbReference type="PROSITE" id="PS50076">
    <property type="entry name" value="DNAJ_2"/>
    <property type="match status" value="1"/>
</dbReference>
<dbReference type="Pfam" id="PF00226">
    <property type="entry name" value="DnaJ"/>
    <property type="match status" value="1"/>
</dbReference>
<dbReference type="SMART" id="SM00271">
    <property type="entry name" value="DnaJ"/>
    <property type="match status" value="1"/>
</dbReference>
<dbReference type="EMBL" id="JASNWA010000010">
    <property type="protein sequence ID" value="KAK3168263.1"/>
    <property type="molecule type" value="Genomic_DNA"/>
</dbReference>
<keyword evidence="3" id="KW-1185">Reference proteome</keyword>
<gene>
    <name evidence="2" type="ORF">OEA41_004709</name>
</gene>
<dbReference type="CDD" id="cd06257">
    <property type="entry name" value="DnaJ"/>
    <property type="match status" value="1"/>
</dbReference>
<dbReference type="GO" id="GO:0044183">
    <property type="term" value="F:protein folding chaperone"/>
    <property type="evidence" value="ECO:0007669"/>
    <property type="project" value="TreeGrafter"/>
</dbReference>
<protein>
    <recommendedName>
        <fullName evidence="1">J domain-containing protein</fullName>
    </recommendedName>
</protein>
<comment type="caution">
    <text evidence="2">The sequence shown here is derived from an EMBL/GenBank/DDBJ whole genome shotgun (WGS) entry which is preliminary data.</text>
</comment>
<accession>A0AAD9Z2I2</accession>
<dbReference type="PRINTS" id="PR00625">
    <property type="entry name" value="JDOMAIN"/>
</dbReference>
<dbReference type="PANTHER" id="PTHR43948:SF10">
    <property type="entry name" value="MRJ, ISOFORM E"/>
    <property type="match status" value="1"/>
</dbReference>
<dbReference type="GO" id="GO:0051087">
    <property type="term" value="F:protein-folding chaperone binding"/>
    <property type="evidence" value="ECO:0007669"/>
    <property type="project" value="TreeGrafter"/>
</dbReference>
<proteinExistence type="predicted"/>
<dbReference type="PANTHER" id="PTHR43948">
    <property type="entry name" value="DNAJ HOMOLOG SUBFAMILY B"/>
    <property type="match status" value="1"/>
</dbReference>
<dbReference type="SUPFAM" id="SSF46565">
    <property type="entry name" value="Chaperone J-domain"/>
    <property type="match status" value="1"/>
</dbReference>
<dbReference type="Proteomes" id="UP001276659">
    <property type="component" value="Unassembled WGS sequence"/>
</dbReference>
<evidence type="ECO:0000313" key="2">
    <source>
        <dbReference type="EMBL" id="KAK3168263.1"/>
    </source>
</evidence>
<dbReference type="InterPro" id="IPR036869">
    <property type="entry name" value="J_dom_sf"/>
</dbReference>
<reference evidence="2" key="1">
    <citation type="submission" date="2022-11" db="EMBL/GenBank/DDBJ databases">
        <title>Chromosomal genome sequence assembly and mating type (MAT) locus characterization of the leprose asexual lichenized fungus Lepraria neglecta (Nyl.) Erichsen.</title>
        <authorList>
            <person name="Allen J.L."/>
            <person name="Pfeffer B."/>
        </authorList>
    </citation>
    <scope>NUCLEOTIDE SEQUENCE</scope>
    <source>
        <strain evidence="2">Allen 5258</strain>
    </source>
</reference>
<dbReference type="AlphaFoldDB" id="A0AAD9Z2I2"/>
<dbReference type="GO" id="GO:0051082">
    <property type="term" value="F:unfolded protein binding"/>
    <property type="evidence" value="ECO:0007669"/>
    <property type="project" value="TreeGrafter"/>
</dbReference>
<name>A0AAD9Z2I2_9LECA</name>
<dbReference type="Gene3D" id="1.10.287.110">
    <property type="entry name" value="DnaJ domain"/>
    <property type="match status" value="1"/>
</dbReference>
<dbReference type="GO" id="GO:0005737">
    <property type="term" value="C:cytoplasm"/>
    <property type="evidence" value="ECO:0007669"/>
    <property type="project" value="TreeGrafter"/>
</dbReference>
<evidence type="ECO:0000259" key="1">
    <source>
        <dbReference type="PROSITE" id="PS50076"/>
    </source>
</evidence>
<dbReference type="InterPro" id="IPR001623">
    <property type="entry name" value="DnaJ_domain"/>
</dbReference>